<dbReference type="InterPro" id="IPR018704">
    <property type="entry name" value="SecYEG/CpoB_TPR"/>
</dbReference>
<keyword evidence="1" id="KW-1133">Transmembrane helix</keyword>
<dbReference type="Proteomes" id="UP000006746">
    <property type="component" value="Unassembled WGS sequence"/>
</dbReference>
<organism evidence="3 4">
    <name type="scientific">Oceanibaculum indicum P24</name>
    <dbReference type="NCBI Taxonomy" id="1207063"/>
    <lineage>
        <taxon>Bacteria</taxon>
        <taxon>Pseudomonadati</taxon>
        <taxon>Pseudomonadota</taxon>
        <taxon>Alphaproteobacteria</taxon>
        <taxon>Rhodospirillales</taxon>
        <taxon>Oceanibaculaceae</taxon>
        <taxon>Oceanibaculum</taxon>
    </lineage>
</organism>
<evidence type="ECO:0000313" key="3">
    <source>
        <dbReference type="EMBL" id="EKE78191.1"/>
    </source>
</evidence>
<feature type="domain" description="Ancillary SecYEG translocon subunit/Cell division coordinator CpoB TPR" evidence="2">
    <location>
        <begin position="18"/>
        <end position="194"/>
    </location>
</feature>
<name>K2J5A4_9PROT</name>
<dbReference type="EMBL" id="AMRL01000003">
    <property type="protein sequence ID" value="EKE78191.1"/>
    <property type="molecule type" value="Genomic_DNA"/>
</dbReference>
<accession>K2J5A4</accession>
<keyword evidence="1" id="KW-0472">Membrane</keyword>
<keyword evidence="1" id="KW-0812">Transmembrane</keyword>
<gene>
    <name evidence="3" type="ORF">P24_04160</name>
</gene>
<evidence type="ECO:0000313" key="4">
    <source>
        <dbReference type="Proteomes" id="UP000006746"/>
    </source>
</evidence>
<dbReference type="RefSeq" id="WP_008943448.1">
    <property type="nucleotide sequence ID" value="NZ_AMRL01000003.1"/>
</dbReference>
<dbReference type="AlphaFoldDB" id="K2J5A4"/>
<evidence type="ECO:0000259" key="2">
    <source>
        <dbReference type="Pfam" id="PF09976"/>
    </source>
</evidence>
<reference evidence="3 4" key="1">
    <citation type="journal article" date="2012" name="J. Bacteriol.">
        <title>Genome Sequence of Oceanibaculum indicum Type Strain P24.</title>
        <authorList>
            <person name="Lai Q."/>
            <person name="Shao Z."/>
        </authorList>
    </citation>
    <scope>NUCLEOTIDE SEQUENCE [LARGE SCALE GENOMIC DNA]</scope>
    <source>
        <strain evidence="3 4">P24</strain>
    </source>
</reference>
<dbReference type="eggNOG" id="COG4649">
    <property type="taxonomic scope" value="Bacteria"/>
</dbReference>
<comment type="caution">
    <text evidence="3">The sequence shown here is derived from an EMBL/GenBank/DDBJ whole genome shotgun (WGS) entry which is preliminary data.</text>
</comment>
<evidence type="ECO:0000256" key="1">
    <source>
        <dbReference type="SAM" id="Phobius"/>
    </source>
</evidence>
<keyword evidence="4" id="KW-1185">Reference proteome</keyword>
<feature type="transmembrane region" description="Helical" evidence="1">
    <location>
        <begin position="26"/>
        <end position="45"/>
    </location>
</feature>
<dbReference type="STRING" id="1207063.P24_04160"/>
<dbReference type="Pfam" id="PF09976">
    <property type="entry name" value="TPR_21"/>
    <property type="match status" value="1"/>
</dbReference>
<proteinExistence type="predicted"/>
<protein>
    <recommendedName>
        <fullName evidence="2">Ancillary SecYEG translocon subunit/Cell division coordinator CpoB TPR domain-containing protein</fullName>
    </recommendedName>
</protein>
<sequence length="213" mass="22830">MADIFREIDEELRQDNLKRVWSRYRYLIVGGVAALLLGTAGYVGWKEYQSRQQAEAAQSYAAAVALVGEQNDQAADRFAALAQSGGSGYAALARLEQAGLLWQQEKRAEAIASLDALAGDAAAPQSLRDLALVLGGQRRLEAGEAAAVKAHLATLVEGTSPWRHLARELTALAAESQGNRAEARALLRQVTDDLEAPQAARARAAELLQALPE</sequence>